<sequence>MHNLGVKLVLVPMEACTQLFSPVQLQKVPGTGQHKRVSAFLDKGSGHKRRRLSNGAGCSNTGNGTHEDGVANEQEDHDSTIYVPDGSFPALEDETGQSEYMTEDDEGYIFAGHGTDCVLSYRDPNHANCEMQEDPFDCIYRNVPSGHHVSQPVPNCTNCNAKRFQYENPTFCCMGGKVKIVTPYVPDEMRRLYTSQDPDAKYFQDNIRYFNSHFSFTSLGVILDQRYCNKKFGVYTFRAQGQIYHRIDQLVPVEDGPKHLQLYFYDTESDL</sequence>
<dbReference type="PANTHER" id="PTHR45786:SF75">
    <property type="entry name" value="ATP-DEPENDENT DNA HELICASE"/>
    <property type="match status" value="1"/>
</dbReference>
<reference evidence="2" key="4">
    <citation type="submission" date="2019-03" db="UniProtKB">
        <authorList>
            <consortium name="EnsemblPlants"/>
        </authorList>
    </citation>
    <scope>IDENTIFICATION</scope>
</reference>
<feature type="region of interest" description="Disordered" evidence="1">
    <location>
        <begin position="43"/>
        <end position="75"/>
    </location>
</feature>
<dbReference type="Proteomes" id="UP000015105">
    <property type="component" value="Chromosome 2D"/>
</dbReference>
<reference evidence="2" key="5">
    <citation type="journal article" date="2021" name="G3 (Bethesda)">
        <title>Aegilops tauschii genome assembly Aet v5.0 features greater sequence contiguity and improved annotation.</title>
        <authorList>
            <person name="Wang L."/>
            <person name="Zhu T."/>
            <person name="Rodriguez J.C."/>
            <person name="Deal K.R."/>
            <person name="Dubcovsky J."/>
            <person name="McGuire P.E."/>
            <person name="Lux T."/>
            <person name="Spannagl M."/>
            <person name="Mayer K.F.X."/>
            <person name="Baldrich P."/>
            <person name="Meyers B.C."/>
            <person name="Huo N."/>
            <person name="Gu Y.Q."/>
            <person name="Zhou H."/>
            <person name="Devos K.M."/>
            <person name="Bennetzen J.L."/>
            <person name="Unver T."/>
            <person name="Budak H."/>
            <person name="Gulick P.J."/>
            <person name="Galiba G."/>
            <person name="Kalapos B."/>
            <person name="Nelson D.R."/>
            <person name="Li P."/>
            <person name="You F.M."/>
            <person name="Luo M.C."/>
            <person name="Dvorak J."/>
        </authorList>
    </citation>
    <scope>NUCLEOTIDE SEQUENCE [LARGE SCALE GENOMIC DNA]</scope>
    <source>
        <strain evidence="2">cv. AL8/78</strain>
    </source>
</reference>
<keyword evidence="3" id="KW-1185">Reference proteome</keyword>
<proteinExistence type="predicted"/>
<reference evidence="3" key="2">
    <citation type="journal article" date="2017" name="Nat. Plants">
        <title>The Aegilops tauschii genome reveals multiple impacts of transposons.</title>
        <authorList>
            <person name="Zhao G."/>
            <person name="Zou C."/>
            <person name="Li K."/>
            <person name="Wang K."/>
            <person name="Li T."/>
            <person name="Gao L."/>
            <person name="Zhang X."/>
            <person name="Wang H."/>
            <person name="Yang Z."/>
            <person name="Liu X."/>
            <person name="Jiang W."/>
            <person name="Mao L."/>
            <person name="Kong X."/>
            <person name="Jiao Y."/>
            <person name="Jia J."/>
        </authorList>
    </citation>
    <scope>NUCLEOTIDE SEQUENCE [LARGE SCALE GENOMIC DNA]</scope>
    <source>
        <strain evidence="3">cv. AL8/78</strain>
    </source>
</reference>
<dbReference type="AlphaFoldDB" id="A0A453BIX4"/>
<protein>
    <recommendedName>
        <fullName evidence="4">Helitron helicase-like domain-containing protein</fullName>
    </recommendedName>
</protein>
<accession>A0A453BIX4</accession>
<evidence type="ECO:0008006" key="4">
    <source>
        <dbReference type="Google" id="ProtNLM"/>
    </source>
</evidence>
<dbReference type="Gramene" id="AET2Gv20523600.6">
    <property type="protein sequence ID" value="AET2Gv20523600.6"/>
    <property type="gene ID" value="AET2Gv20523600"/>
</dbReference>
<dbReference type="PANTHER" id="PTHR45786">
    <property type="entry name" value="DNA BINDING PROTEIN-LIKE"/>
    <property type="match status" value="1"/>
</dbReference>
<name>A0A453BIX4_AEGTS</name>
<reference evidence="2" key="3">
    <citation type="journal article" date="2017" name="Nature">
        <title>Genome sequence of the progenitor of the wheat D genome Aegilops tauschii.</title>
        <authorList>
            <person name="Luo M.C."/>
            <person name="Gu Y.Q."/>
            <person name="Puiu D."/>
            <person name="Wang H."/>
            <person name="Twardziok S.O."/>
            <person name="Deal K.R."/>
            <person name="Huo N."/>
            <person name="Zhu T."/>
            <person name="Wang L."/>
            <person name="Wang Y."/>
            <person name="McGuire P.E."/>
            <person name="Liu S."/>
            <person name="Long H."/>
            <person name="Ramasamy R.K."/>
            <person name="Rodriguez J.C."/>
            <person name="Van S.L."/>
            <person name="Yuan L."/>
            <person name="Wang Z."/>
            <person name="Xia Z."/>
            <person name="Xiao L."/>
            <person name="Anderson O.D."/>
            <person name="Ouyang S."/>
            <person name="Liang Y."/>
            <person name="Zimin A.V."/>
            <person name="Pertea G."/>
            <person name="Qi P."/>
            <person name="Bennetzen J.L."/>
            <person name="Dai X."/>
            <person name="Dawson M.W."/>
            <person name="Muller H.G."/>
            <person name="Kugler K."/>
            <person name="Rivarola-Duarte L."/>
            <person name="Spannagl M."/>
            <person name="Mayer K.F.X."/>
            <person name="Lu F.H."/>
            <person name="Bevan M.W."/>
            <person name="Leroy P."/>
            <person name="Li P."/>
            <person name="You F.M."/>
            <person name="Sun Q."/>
            <person name="Liu Z."/>
            <person name="Lyons E."/>
            <person name="Wicker T."/>
            <person name="Salzberg S.L."/>
            <person name="Devos K.M."/>
            <person name="Dvorak J."/>
        </authorList>
    </citation>
    <scope>NUCLEOTIDE SEQUENCE [LARGE SCALE GENOMIC DNA]</scope>
    <source>
        <strain evidence="2">cv. AL8/78</strain>
    </source>
</reference>
<evidence type="ECO:0000256" key="1">
    <source>
        <dbReference type="SAM" id="MobiDB-lite"/>
    </source>
</evidence>
<reference evidence="3" key="1">
    <citation type="journal article" date="2014" name="Science">
        <title>Ancient hybridizations among the ancestral genomes of bread wheat.</title>
        <authorList>
            <consortium name="International Wheat Genome Sequencing Consortium,"/>
            <person name="Marcussen T."/>
            <person name="Sandve S.R."/>
            <person name="Heier L."/>
            <person name="Spannagl M."/>
            <person name="Pfeifer M."/>
            <person name="Jakobsen K.S."/>
            <person name="Wulff B.B."/>
            <person name="Steuernagel B."/>
            <person name="Mayer K.F."/>
            <person name="Olsen O.A."/>
        </authorList>
    </citation>
    <scope>NUCLEOTIDE SEQUENCE [LARGE SCALE GENOMIC DNA]</scope>
    <source>
        <strain evidence="3">cv. AL8/78</strain>
    </source>
</reference>
<evidence type="ECO:0000313" key="2">
    <source>
        <dbReference type="EnsemblPlants" id="AET2Gv20523600.6"/>
    </source>
</evidence>
<dbReference type="EnsemblPlants" id="AET2Gv20523600.6">
    <property type="protein sequence ID" value="AET2Gv20523600.6"/>
    <property type="gene ID" value="AET2Gv20523600"/>
</dbReference>
<organism evidence="2 3">
    <name type="scientific">Aegilops tauschii subsp. strangulata</name>
    <name type="common">Goatgrass</name>
    <dbReference type="NCBI Taxonomy" id="200361"/>
    <lineage>
        <taxon>Eukaryota</taxon>
        <taxon>Viridiplantae</taxon>
        <taxon>Streptophyta</taxon>
        <taxon>Embryophyta</taxon>
        <taxon>Tracheophyta</taxon>
        <taxon>Spermatophyta</taxon>
        <taxon>Magnoliopsida</taxon>
        <taxon>Liliopsida</taxon>
        <taxon>Poales</taxon>
        <taxon>Poaceae</taxon>
        <taxon>BOP clade</taxon>
        <taxon>Pooideae</taxon>
        <taxon>Triticodae</taxon>
        <taxon>Triticeae</taxon>
        <taxon>Triticinae</taxon>
        <taxon>Aegilops</taxon>
    </lineage>
</organism>
<evidence type="ECO:0000313" key="3">
    <source>
        <dbReference type="Proteomes" id="UP000015105"/>
    </source>
</evidence>